<keyword evidence="8" id="KW-1185">Reference proteome</keyword>
<dbReference type="InterPro" id="IPR052185">
    <property type="entry name" value="IPC_Synthase-Related"/>
</dbReference>
<evidence type="ECO:0000259" key="6">
    <source>
        <dbReference type="Pfam" id="PF14378"/>
    </source>
</evidence>
<evidence type="ECO:0000313" key="8">
    <source>
        <dbReference type="Proteomes" id="UP001596189"/>
    </source>
</evidence>
<name>A0ABW1JCX0_9ACTN</name>
<feature type="transmembrane region" description="Helical" evidence="5">
    <location>
        <begin position="172"/>
        <end position="192"/>
    </location>
</feature>
<dbReference type="InterPro" id="IPR026841">
    <property type="entry name" value="Aur1/Ipt1"/>
</dbReference>
<feature type="transmembrane region" description="Helical" evidence="5">
    <location>
        <begin position="125"/>
        <end position="143"/>
    </location>
</feature>
<comment type="subcellular location">
    <subcellularLocation>
        <location evidence="1">Membrane</location>
        <topology evidence="1">Multi-pass membrane protein</topology>
    </subcellularLocation>
</comment>
<gene>
    <name evidence="7" type="ORF">ACFQDO_07610</name>
</gene>
<comment type="caution">
    <text evidence="7">The sequence shown here is derived from an EMBL/GenBank/DDBJ whole genome shotgun (WGS) entry which is preliminary data.</text>
</comment>
<keyword evidence="2 5" id="KW-0812">Transmembrane</keyword>
<sequence length="269" mass="29577">MTQVTVDDTALVTAIARAQRIRRATLRLGREAAIISTGWIVYTLGRYLAGGREELALENARRLWDWERSLGLPDEAVMQEWAMRVPHLIEAANAYYASVHFPLTIATLGWLFICRPAQYSRFRRSLLWLTSAALVVHSLFPLAPPRLVRWDGMTDTATALGMSVYGPVGTGIANQFAAMPSLHFGWSLLVAVAITRSLRSKWRLVIWVHPVVTFLVVVVTANHYVLDCAVAGSLAVVALRLADVDVLAHLRRSASSPLLGDPASPDGVT</sequence>
<dbReference type="PANTHER" id="PTHR31310">
    <property type="match status" value="1"/>
</dbReference>
<dbReference type="RefSeq" id="WP_345718457.1">
    <property type="nucleotide sequence ID" value="NZ_BAABFP010000008.1"/>
</dbReference>
<evidence type="ECO:0000256" key="5">
    <source>
        <dbReference type="SAM" id="Phobius"/>
    </source>
</evidence>
<dbReference type="CDD" id="cd03386">
    <property type="entry name" value="PAP2_Aur1_like"/>
    <property type="match status" value="1"/>
</dbReference>
<proteinExistence type="predicted"/>
<protein>
    <submittedName>
        <fullName evidence="7">Phosphatase PAP2 family protein</fullName>
    </submittedName>
</protein>
<accession>A0ABW1JCX0</accession>
<dbReference type="Proteomes" id="UP001596189">
    <property type="component" value="Unassembled WGS sequence"/>
</dbReference>
<feature type="domain" description="Inositolphosphotransferase Aur1/Ipt1" evidence="6">
    <location>
        <begin position="62"/>
        <end position="239"/>
    </location>
</feature>
<feature type="transmembrane region" description="Helical" evidence="5">
    <location>
        <begin position="94"/>
        <end position="113"/>
    </location>
</feature>
<dbReference type="Pfam" id="PF14378">
    <property type="entry name" value="PAP2_3"/>
    <property type="match status" value="1"/>
</dbReference>
<dbReference type="EMBL" id="JBHSRD010000003">
    <property type="protein sequence ID" value="MFC6006995.1"/>
    <property type="molecule type" value="Genomic_DNA"/>
</dbReference>
<keyword evidence="4 5" id="KW-0472">Membrane</keyword>
<evidence type="ECO:0000256" key="3">
    <source>
        <dbReference type="ARBA" id="ARBA00022989"/>
    </source>
</evidence>
<evidence type="ECO:0000256" key="1">
    <source>
        <dbReference type="ARBA" id="ARBA00004141"/>
    </source>
</evidence>
<reference evidence="8" key="1">
    <citation type="journal article" date="2019" name="Int. J. Syst. Evol. Microbiol.">
        <title>The Global Catalogue of Microorganisms (GCM) 10K type strain sequencing project: providing services to taxonomists for standard genome sequencing and annotation.</title>
        <authorList>
            <consortium name="The Broad Institute Genomics Platform"/>
            <consortium name="The Broad Institute Genome Sequencing Center for Infectious Disease"/>
            <person name="Wu L."/>
            <person name="Ma J."/>
        </authorList>
    </citation>
    <scope>NUCLEOTIDE SEQUENCE [LARGE SCALE GENOMIC DNA]</scope>
    <source>
        <strain evidence="8">KACC 14249</strain>
    </source>
</reference>
<evidence type="ECO:0000313" key="7">
    <source>
        <dbReference type="EMBL" id="MFC6006995.1"/>
    </source>
</evidence>
<dbReference type="PANTHER" id="PTHR31310:SF7">
    <property type="entry name" value="PA-PHOSPHATASE RELATED-FAMILY PROTEIN DDB_G0268928"/>
    <property type="match status" value="1"/>
</dbReference>
<evidence type="ECO:0000256" key="4">
    <source>
        <dbReference type="ARBA" id="ARBA00023136"/>
    </source>
</evidence>
<feature type="transmembrane region" description="Helical" evidence="5">
    <location>
        <begin position="32"/>
        <end position="49"/>
    </location>
</feature>
<feature type="transmembrane region" description="Helical" evidence="5">
    <location>
        <begin position="204"/>
        <end position="224"/>
    </location>
</feature>
<keyword evidence="3 5" id="KW-1133">Transmembrane helix</keyword>
<evidence type="ECO:0000256" key="2">
    <source>
        <dbReference type="ARBA" id="ARBA00022692"/>
    </source>
</evidence>
<organism evidence="7 8">
    <name type="scientific">Angustibacter luteus</name>
    <dbReference type="NCBI Taxonomy" id="658456"/>
    <lineage>
        <taxon>Bacteria</taxon>
        <taxon>Bacillati</taxon>
        <taxon>Actinomycetota</taxon>
        <taxon>Actinomycetes</taxon>
        <taxon>Kineosporiales</taxon>
        <taxon>Kineosporiaceae</taxon>
    </lineage>
</organism>